<evidence type="ECO:0000313" key="5">
    <source>
        <dbReference type="EMBL" id="CEE02385.1"/>
    </source>
</evidence>
<evidence type="ECO:0000313" key="6">
    <source>
        <dbReference type="Proteomes" id="UP000040576"/>
    </source>
</evidence>
<reference evidence="5 6" key="1">
    <citation type="submission" date="2014-07" db="EMBL/GenBank/DDBJ databases">
        <authorList>
            <person name="Wibberg Daniel"/>
        </authorList>
    </citation>
    <scope>NUCLEOTIDE SEQUENCE [LARGE SCALE GENOMIC DNA]</scope>
</reference>
<dbReference type="GO" id="GO:0000049">
    <property type="term" value="F:tRNA binding"/>
    <property type="evidence" value="ECO:0007669"/>
    <property type="project" value="UniProtKB-UniRule"/>
</dbReference>
<dbReference type="FunFam" id="2.40.50.140:FF:000045">
    <property type="entry name" value="Phenylalanine--tRNA ligase beta subunit"/>
    <property type="match status" value="1"/>
</dbReference>
<dbReference type="InterPro" id="IPR002547">
    <property type="entry name" value="tRNA-bd_dom"/>
</dbReference>
<dbReference type="Pfam" id="PF01588">
    <property type="entry name" value="tRNA_bind"/>
    <property type="match status" value="1"/>
</dbReference>
<dbReference type="InterPro" id="IPR033714">
    <property type="entry name" value="tRNA_bind_bactPheRS"/>
</dbReference>
<evidence type="ECO:0000259" key="4">
    <source>
        <dbReference type="PROSITE" id="PS50886"/>
    </source>
</evidence>
<dbReference type="InterPro" id="IPR027855">
    <property type="entry name" value="DUF4479"/>
</dbReference>
<name>A0A090J3F9_9BACI</name>
<protein>
    <submittedName>
        <fullName evidence="5">Putative tRNA-binding protein YtpR</fullName>
    </submittedName>
</protein>
<dbReference type="EMBL" id="CCRF01000072">
    <property type="protein sequence ID" value="CEE02385.1"/>
    <property type="molecule type" value="Genomic_DNA"/>
</dbReference>
<evidence type="ECO:0000256" key="2">
    <source>
        <dbReference type="ARBA" id="ARBA00022884"/>
    </source>
</evidence>
<keyword evidence="1 3" id="KW-0820">tRNA-binding</keyword>
<evidence type="ECO:0000256" key="1">
    <source>
        <dbReference type="ARBA" id="ARBA00022555"/>
    </source>
</evidence>
<dbReference type="Gene3D" id="3.30.1940.10">
    <property type="entry name" value="YtpR-like"/>
    <property type="match status" value="1"/>
</dbReference>
<dbReference type="InterPro" id="IPR037154">
    <property type="entry name" value="YtpR-like_sf"/>
</dbReference>
<dbReference type="SUPFAM" id="SSF50249">
    <property type="entry name" value="Nucleic acid-binding proteins"/>
    <property type="match status" value="1"/>
</dbReference>
<dbReference type="Gene3D" id="2.40.50.140">
    <property type="entry name" value="Nucleic acid-binding proteins"/>
    <property type="match status" value="1"/>
</dbReference>
<dbReference type="PROSITE" id="PS50886">
    <property type="entry name" value="TRBD"/>
    <property type="match status" value="1"/>
</dbReference>
<proteinExistence type="predicted"/>
<keyword evidence="6" id="KW-1185">Reference proteome</keyword>
<dbReference type="RefSeq" id="WP_034771847.1">
    <property type="nucleotide sequence ID" value="NZ_CCRF01000072.1"/>
</dbReference>
<dbReference type="AlphaFoldDB" id="A0A090J3F9"/>
<sequence length="202" mass="21911">MNIFYNKEGVGDIFLISLKPVNHANFTYEKKDDVVKIVNSETGETAGFNLFNASNYVSFTVTKGLVDLTEELVAKLNEIINSHGFTDQLTADLSPKFVVGYVKEKEKHPQADKLSVCKVDVGTEILQIVCGAPNVDAGQKVVVAKIGAVMPSGLVIQPAELRGISSQGMICSARELALPNAPEKKGILVLEDTYTVGTEFKY</sequence>
<gene>
    <name evidence="5" type="primary">ytpR</name>
    <name evidence="5" type="ORF">BT1A1_2567</name>
</gene>
<dbReference type="InterPro" id="IPR012340">
    <property type="entry name" value="NA-bd_OB-fold"/>
</dbReference>
<feature type="domain" description="TRNA-binding" evidence="4">
    <location>
        <begin position="91"/>
        <end position="201"/>
    </location>
</feature>
<organism evidence="5 6">
    <name type="scientific">Caldibacillus thermoamylovorans</name>
    <dbReference type="NCBI Taxonomy" id="35841"/>
    <lineage>
        <taxon>Bacteria</taxon>
        <taxon>Bacillati</taxon>
        <taxon>Bacillota</taxon>
        <taxon>Bacilli</taxon>
        <taxon>Bacillales</taxon>
        <taxon>Bacillaceae</taxon>
        <taxon>Caldibacillus</taxon>
    </lineage>
</organism>
<evidence type="ECO:0000256" key="3">
    <source>
        <dbReference type="PROSITE-ProRule" id="PRU00209"/>
    </source>
</evidence>
<dbReference type="NCBIfam" id="NF045760">
    <property type="entry name" value="YtpR"/>
    <property type="match status" value="1"/>
</dbReference>
<dbReference type="Proteomes" id="UP000040576">
    <property type="component" value="Unassembled WGS sequence"/>
</dbReference>
<dbReference type="Pfam" id="PF14794">
    <property type="entry name" value="DUF4479"/>
    <property type="match status" value="1"/>
</dbReference>
<keyword evidence="2 3" id="KW-0694">RNA-binding</keyword>
<accession>A0A090J3F9</accession>
<dbReference type="CDD" id="cd02796">
    <property type="entry name" value="tRNA_bind_bactPheRS"/>
    <property type="match status" value="1"/>
</dbReference>